<dbReference type="GO" id="GO:0019343">
    <property type="term" value="P:cysteine biosynthetic process via cystathionine"/>
    <property type="evidence" value="ECO:0007669"/>
    <property type="project" value="TreeGrafter"/>
</dbReference>
<dbReference type="GO" id="GO:0004123">
    <property type="term" value="F:cystathionine gamma-lyase activity"/>
    <property type="evidence" value="ECO:0007669"/>
    <property type="project" value="TreeGrafter"/>
</dbReference>
<evidence type="ECO:0000256" key="9">
    <source>
        <dbReference type="RuleBase" id="RU362118"/>
    </source>
</evidence>
<dbReference type="AlphaFoldDB" id="A0A8H3TVD5"/>
<name>A0A8H3TVD5_9TREE</name>
<dbReference type="InterPro" id="IPR000277">
    <property type="entry name" value="Cys/Met-Metab_PyrdxlP-dep_enz"/>
</dbReference>
<dbReference type="Gene3D" id="3.40.640.10">
    <property type="entry name" value="Type I PLP-dependent aspartate aminotransferase-like (Major domain)"/>
    <property type="match status" value="1"/>
</dbReference>
<accession>A0A8H3TVD5</accession>
<evidence type="ECO:0000256" key="3">
    <source>
        <dbReference type="ARBA" id="ARBA00009077"/>
    </source>
</evidence>
<dbReference type="OrthoDB" id="3512640at2759"/>
<evidence type="ECO:0000313" key="11">
    <source>
        <dbReference type="Proteomes" id="UP000620104"/>
    </source>
</evidence>
<dbReference type="InterPro" id="IPR015421">
    <property type="entry name" value="PyrdxlP-dep_Trfase_major"/>
</dbReference>
<dbReference type="GO" id="GO:0030170">
    <property type="term" value="F:pyridoxal phosphate binding"/>
    <property type="evidence" value="ECO:0007669"/>
    <property type="project" value="InterPro"/>
</dbReference>
<reference evidence="10" key="1">
    <citation type="submission" date="2020-07" db="EMBL/GenBank/DDBJ databases">
        <title>Draft Genome Sequence of a Deep-Sea Yeast, Naganishia (Cryptococcus) liquefaciens strain N6.</title>
        <authorList>
            <person name="Han Y.W."/>
            <person name="Kajitani R."/>
            <person name="Morimoto H."/>
            <person name="Parhat M."/>
            <person name="Tsubouchi H."/>
            <person name="Bakenova O."/>
            <person name="Ogata M."/>
            <person name="Argunhan B."/>
            <person name="Aoki R."/>
            <person name="Kajiwara S."/>
            <person name="Itoh T."/>
            <person name="Iwasaki H."/>
        </authorList>
    </citation>
    <scope>NUCLEOTIDE SEQUENCE</scope>
    <source>
        <strain evidence="10">N6</strain>
    </source>
</reference>
<comment type="cofactor">
    <cofactor evidence="1 9">
        <name>pyridoxal 5'-phosphate</name>
        <dbReference type="ChEBI" id="CHEBI:597326"/>
    </cofactor>
</comment>
<keyword evidence="6" id="KW-0198">Cysteine biosynthesis</keyword>
<dbReference type="Pfam" id="PF01053">
    <property type="entry name" value="Cys_Met_Meta_PP"/>
    <property type="match status" value="2"/>
</dbReference>
<dbReference type="PANTHER" id="PTHR11808:SF15">
    <property type="entry name" value="CYSTATHIONINE GAMMA-LYASE"/>
    <property type="match status" value="1"/>
</dbReference>
<dbReference type="GO" id="GO:0005737">
    <property type="term" value="C:cytoplasm"/>
    <property type="evidence" value="ECO:0007669"/>
    <property type="project" value="TreeGrafter"/>
</dbReference>
<dbReference type="PANTHER" id="PTHR11808">
    <property type="entry name" value="TRANS-SULFURATION ENZYME FAMILY MEMBER"/>
    <property type="match status" value="1"/>
</dbReference>
<protein>
    <recommendedName>
        <fullName evidence="4">cystathionine gamma-lyase</fullName>
        <ecNumber evidence="4">4.4.1.1</ecNumber>
    </recommendedName>
    <alternativeName>
        <fullName evidence="7">Gamma-cystathionase</fullName>
    </alternativeName>
</protein>
<dbReference type="InterPro" id="IPR015422">
    <property type="entry name" value="PyrdxlP-dep_Trfase_small"/>
</dbReference>
<dbReference type="Proteomes" id="UP000620104">
    <property type="component" value="Unassembled WGS sequence"/>
</dbReference>
<comment type="pathway">
    <text evidence="2">Amino-acid biosynthesis; L-cysteine biosynthesis; L-cysteine from L-homocysteine and L-serine: step 2/2.</text>
</comment>
<dbReference type="EC" id="4.4.1.1" evidence="4"/>
<sequence>MSTLHSDNFATNAIHSGSAADANTGAVIPPISLSTTYKQESIGIHKGFEYSRSANPNRNDFETLLTSLEAGSEETIAFSSGSAATAAAAQWASLSEDEGGARTVEDIAQGRKSHILSINDVYGGTYRYLARVAKSTGNLEASFLDFDKAGKDGIREAIKENTKVIWIESPTNPMLILPPITLISDIVASLPETRRPIILVDNTFLSPYFSNPLTLGADVCLHSISKYINGHSDVIMGALSIRRGLGYKLSQGLRFLQNSSGGIPSPFDCYLASRGAKTLPLRALKHGLNALEVAAALSQDSRIAKVSYPGLASSPYYERAVGSLSKQAKKDLAKLGWDVEALDAKAGVINGVLQPERSHSGVGALHKQGIPFSGMISIRLRSHNPSDTEANHAVTDKFLTSLRLFSLAESLGGVESLAEAPWKMTHGSIPEAQRLELGIDPCLVRLSVGIEDVDDLLADIRQALEVAYAKG</sequence>
<keyword evidence="5 8" id="KW-0663">Pyridoxal phosphate</keyword>
<evidence type="ECO:0000256" key="1">
    <source>
        <dbReference type="ARBA" id="ARBA00001933"/>
    </source>
</evidence>
<evidence type="ECO:0000256" key="4">
    <source>
        <dbReference type="ARBA" id="ARBA00012085"/>
    </source>
</evidence>
<evidence type="ECO:0000256" key="8">
    <source>
        <dbReference type="PIRSR" id="PIRSR001434-2"/>
    </source>
</evidence>
<evidence type="ECO:0000256" key="7">
    <source>
        <dbReference type="ARBA" id="ARBA00029853"/>
    </source>
</evidence>
<keyword evidence="11" id="KW-1185">Reference proteome</keyword>
<feature type="modified residue" description="N6-(pyridoxal phosphate)lysine" evidence="8">
    <location>
        <position position="226"/>
    </location>
</feature>
<dbReference type="FunFam" id="3.40.640.10:FF:000046">
    <property type="entry name" value="Cystathionine gamma-lyase"/>
    <property type="match status" value="1"/>
</dbReference>
<dbReference type="PIRSF" id="PIRSF001434">
    <property type="entry name" value="CGS"/>
    <property type="match status" value="1"/>
</dbReference>
<evidence type="ECO:0000256" key="2">
    <source>
        <dbReference type="ARBA" id="ARBA00005038"/>
    </source>
</evidence>
<dbReference type="InterPro" id="IPR015424">
    <property type="entry name" value="PyrdxlP-dep_Trfase"/>
</dbReference>
<comment type="similarity">
    <text evidence="3 9">Belongs to the trans-sulfuration enzymes family.</text>
</comment>
<evidence type="ECO:0000313" key="10">
    <source>
        <dbReference type="EMBL" id="GHJ87778.1"/>
    </source>
</evidence>
<proteinExistence type="inferred from homology"/>
<dbReference type="SUPFAM" id="SSF53383">
    <property type="entry name" value="PLP-dependent transferases"/>
    <property type="match status" value="1"/>
</dbReference>
<organism evidence="10 11">
    <name type="scientific">Naganishia liquefaciens</name>
    <dbReference type="NCBI Taxonomy" id="104408"/>
    <lineage>
        <taxon>Eukaryota</taxon>
        <taxon>Fungi</taxon>
        <taxon>Dikarya</taxon>
        <taxon>Basidiomycota</taxon>
        <taxon>Agaricomycotina</taxon>
        <taxon>Tremellomycetes</taxon>
        <taxon>Filobasidiales</taxon>
        <taxon>Filobasidiaceae</taxon>
        <taxon>Naganishia</taxon>
    </lineage>
</organism>
<dbReference type="GO" id="GO:0019346">
    <property type="term" value="P:transsulfuration"/>
    <property type="evidence" value="ECO:0007669"/>
    <property type="project" value="InterPro"/>
</dbReference>
<evidence type="ECO:0000256" key="5">
    <source>
        <dbReference type="ARBA" id="ARBA00022898"/>
    </source>
</evidence>
<dbReference type="EMBL" id="BLZA01000023">
    <property type="protein sequence ID" value="GHJ87778.1"/>
    <property type="molecule type" value="Genomic_DNA"/>
</dbReference>
<keyword evidence="6" id="KW-0028">Amino-acid biosynthesis</keyword>
<dbReference type="Gene3D" id="3.90.1150.10">
    <property type="entry name" value="Aspartate Aminotransferase, domain 1"/>
    <property type="match status" value="1"/>
</dbReference>
<comment type="caution">
    <text evidence="10">The sequence shown here is derived from an EMBL/GenBank/DDBJ whole genome shotgun (WGS) entry which is preliminary data.</text>
</comment>
<gene>
    <name evidence="10" type="ORF">NliqN6_4180</name>
</gene>
<evidence type="ECO:0000256" key="6">
    <source>
        <dbReference type="ARBA" id="ARBA00023192"/>
    </source>
</evidence>